<keyword evidence="10" id="KW-1185">Reference proteome</keyword>
<evidence type="ECO:0000256" key="5">
    <source>
        <dbReference type="HAMAP-Rule" id="MF_01222"/>
    </source>
</evidence>
<dbReference type="EMBL" id="CP049055">
    <property type="protein sequence ID" value="QII09678.1"/>
    <property type="molecule type" value="Genomic_DNA"/>
</dbReference>
<proteinExistence type="inferred from homology"/>
<sequence>MLKYKLIDHTADIGIDIFGDTMPQLFSNAAFAMFDIIADLSTVEKKDTRIIAVDGIDKEQLLVNWLSELLYLHEIKNMLFKEFYINDMNDLQLKATIHGELLDEKRHVIKTAIKAVTHHNLVIKQENSRWRARVIFDL</sequence>
<accession>Q1PY18</accession>
<gene>
    <name evidence="8" type="ORF">KsCSTR_02990</name>
    <name evidence="9" type="ORF">KSMBR1_1909</name>
    <name evidence="7" type="ORF">kustd2187</name>
</gene>
<dbReference type="InterPro" id="IPR022952">
    <property type="entry name" value="Archease_arc"/>
</dbReference>
<dbReference type="InterPro" id="IPR036820">
    <property type="entry name" value="Archease_dom_sf"/>
</dbReference>
<evidence type="ECO:0000256" key="1">
    <source>
        <dbReference type="ARBA" id="ARBA00007963"/>
    </source>
</evidence>
<protein>
    <recommendedName>
        <fullName evidence="5">Protein archease</fullName>
    </recommendedName>
</protein>
<evidence type="ECO:0000256" key="3">
    <source>
        <dbReference type="ARBA" id="ARBA00022723"/>
    </source>
</evidence>
<feature type="binding site" evidence="5">
    <location>
        <position position="138"/>
    </location>
    <ligand>
        <name>Ca(2+)</name>
        <dbReference type="ChEBI" id="CHEBI:29108"/>
    </ligand>
</feature>
<reference evidence="7" key="1">
    <citation type="journal article" date="2006" name="Nature">
        <title>Deciphering the evolution and metabolism of an anammox bacterium from a community genome.</title>
        <authorList>
            <person name="Strous M."/>
            <person name="Pelletier E."/>
            <person name="Mangenot S."/>
            <person name="Rattei T."/>
            <person name="Lehner A."/>
            <person name="Taylor M.W."/>
            <person name="Horn M."/>
            <person name="Daims H."/>
            <person name="Bartol-Mavel D."/>
            <person name="Wincker P."/>
            <person name="Barbe V."/>
            <person name="Fonknechten N."/>
            <person name="Vallenet D."/>
            <person name="Segurens B."/>
            <person name="Schenowitz-Truong C."/>
            <person name="Medigue C."/>
            <person name="Collingro A."/>
            <person name="Snel B."/>
            <person name="Dutilh B.E."/>
            <person name="OpDenCamp H.J.M."/>
            <person name="vanDerDrift C."/>
            <person name="Cirpus I."/>
            <person name="vanDePas-Schoonen K.T."/>
            <person name="Harhangi H.R."/>
            <person name="vanNiftrik L."/>
            <person name="Schmid M."/>
            <person name="Keltjens J."/>
            <person name="vanDeVossenberg J."/>
            <person name="Kartal B."/>
            <person name="Meier H."/>
            <person name="Frishman D."/>
            <person name="Huynen M.A."/>
            <person name="Mewes H."/>
            <person name="Weissenbach J."/>
            <person name="Jetten M.S.M."/>
            <person name="Wagner M."/>
            <person name="LePaslier D."/>
        </authorList>
    </citation>
    <scope>NUCLEOTIDE SEQUENCE</scope>
</reference>
<reference evidence="10" key="3">
    <citation type="submission" date="2017-10" db="EMBL/GenBank/DDBJ databases">
        <authorList>
            <person name="Frank J."/>
        </authorList>
    </citation>
    <scope>NUCLEOTIDE SEQUENCE [LARGE SCALE GENOMIC DNA]</scope>
</reference>
<evidence type="ECO:0000313" key="11">
    <source>
        <dbReference type="Proteomes" id="UP000501926"/>
    </source>
</evidence>
<keyword evidence="3 5" id="KW-0479">Metal-binding</keyword>
<name>Q1PY18_KUEST</name>
<dbReference type="SUPFAM" id="SSF69819">
    <property type="entry name" value="MTH1598-like"/>
    <property type="match status" value="1"/>
</dbReference>
<feature type="binding site" evidence="5">
    <location>
        <position position="137"/>
    </location>
    <ligand>
        <name>Ca(2+)</name>
        <dbReference type="ChEBI" id="CHEBI:29108"/>
    </ligand>
</feature>
<dbReference type="InterPro" id="IPR023572">
    <property type="entry name" value="Archease_dom"/>
</dbReference>
<reference evidence="7" key="2">
    <citation type="submission" date="2006-01" db="EMBL/GenBank/DDBJ databases">
        <authorList>
            <person name="Genoscope"/>
        </authorList>
    </citation>
    <scope>NUCLEOTIDE SEQUENCE</scope>
</reference>
<dbReference type="OrthoDB" id="164090at2"/>
<dbReference type="Proteomes" id="UP000501926">
    <property type="component" value="Chromosome"/>
</dbReference>
<dbReference type="GO" id="GO:0005509">
    <property type="term" value="F:calcium ion binding"/>
    <property type="evidence" value="ECO:0007669"/>
    <property type="project" value="UniProtKB-UniRule"/>
</dbReference>
<dbReference type="Pfam" id="PF01951">
    <property type="entry name" value="Archease"/>
    <property type="match status" value="1"/>
</dbReference>
<dbReference type="AlphaFoldDB" id="Q1PY18"/>
<dbReference type="EMBL" id="LT934425">
    <property type="protein sequence ID" value="SOH04408.1"/>
    <property type="molecule type" value="Genomic_DNA"/>
</dbReference>
<dbReference type="PANTHER" id="PTHR12682:SF11">
    <property type="entry name" value="PROTEIN ARCHEASE"/>
    <property type="match status" value="1"/>
</dbReference>
<feature type="binding site" evidence="5">
    <location>
        <position position="12"/>
    </location>
    <ligand>
        <name>Ca(2+)</name>
        <dbReference type="ChEBI" id="CHEBI:29108"/>
    </ligand>
</feature>
<evidence type="ECO:0000313" key="7">
    <source>
        <dbReference type="EMBL" id="CAJ72932.1"/>
    </source>
</evidence>
<keyword evidence="4 5" id="KW-0106">Calcium</keyword>
<dbReference type="RefSeq" id="WP_099325127.1">
    <property type="nucleotide sequence ID" value="NZ_CP049055.1"/>
</dbReference>
<dbReference type="EMBL" id="CT573072">
    <property type="protein sequence ID" value="CAJ72932.1"/>
    <property type="molecule type" value="Genomic_DNA"/>
</dbReference>
<evidence type="ECO:0000313" key="8">
    <source>
        <dbReference type="EMBL" id="QII09678.1"/>
    </source>
</evidence>
<dbReference type="InterPro" id="IPR002804">
    <property type="entry name" value="Archease"/>
</dbReference>
<evidence type="ECO:0000313" key="9">
    <source>
        <dbReference type="EMBL" id="SOH04408.1"/>
    </source>
</evidence>
<reference evidence="8 11" key="5">
    <citation type="submission" date="2020-02" db="EMBL/GenBank/DDBJ databases">
        <title>Newly sequenced genome of strain CSTR1 showed variability in Candidatus Kuenenia stuttgartiensis genomes.</title>
        <authorList>
            <person name="Ding C."/>
            <person name="Adrian L."/>
        </authorList>
    </citation>
    <scope>NUCLEOTIDE SEQUENCE [LARGE SCALE GENOMIC DNA]</scope>
    <source>
        <strain evidence="8 11">CSTR1</strain>
    </source>
</reference>
<evidence type="ECO:0000256" key="4">
    <source>
        <dbReference type="ARBA" id="ARBA00022837"/>
    </source>
</evidence>
<dbReference type="KEGG" id="kst:KSMBR1_1909"/>
<dbReference type="Gene3D" id="3.55.10.10">
    <property type="entry name" value="Archease domain"/>
    <property type="match status" value="1"/>
</dbReference>
<feature type="domain" description="Archease" evidence="6">
    <location>
        <begin position="4"/>
        <end position="138"/>
    </location>
</feature>
<keyword evidence="2 5" id="KW-0819">tRNA processing</keyword>
<evidence type="ECO:0000256" key="2">
    <source>
        <dbReference type="ARBA" id="ARBA00022694"/>
    </source>
</evidence>
<organism evidence="7">
    <name type="scientific">Kuenenia stuttgartiensis</name>
    <dbReference type="NCBI Taxonomy" id="174633"/>
    <lineage>
        <taxon>Bacteria</taxon>
        <taxon>Pseudomonadati</taxon>
        <taxon>Planctomycetota</taxon>
        <taxon>Candidatus Brocadiia</taxon>
        <taxon>Candidatus Brocadiales</taxon>
        <taxon>Candidatus Brocadiaceae</taxon>
        <taxon>Candidatus Kuenenia</taxon>
    </lineage>
</organism>
<reference evidence="9" key="4">
    <citation type="submission" date="2017-10" db="EMBL/GenBank/DDBJ databases">
        <authorList>
            <person name="Banno H."/>
            <person name="Chua N.-H."/>
        </authorList>
    </citation>
    <scope>NUCLEOTIDE SEQUENCE [LARGE SCALE GENOMIC DNA]</scope>
    <source>
        <strain evidence="9">Kuenenia_mbr1_ru-nijmegen</strain>
    </source>
</reference>
<evidence type="ECO:0000313" key="10">
    <source>
        <dbReference type="Proteomes" id="UP000221734"/>
    </source>
</evidence>
<dbReference type="PANTHER" id="PTHR12682">
    <property type="entry name" value="ARCHEASE"/>
    <property type="match status" value="1"/>
</dbReference>
<dbReference type="Proteomes" id="UP000221734">
    <property type="component" value="Chromosome Kuenenia_stuttgartiensis_MBR1"/>
</dbReference>
<dbReference type="GO" id="GO:0006388">
    <property type="term" value="P:tRNA splicing, via endonucleolytic cleavage and ligation"/>
    <property type="evidence" value="ECO:0007669"/>
    <property type="project" value="UniProtKB-UniRule"/>
</dbReference>
<evidence type="ECO:0000259" key="6">
    <source>
        <dbReference type="Pfam" id="PF01951"/>
    </source>
</evidence>
<comment type="similarity">
    <text evidence="1 5">Belongs to the archease family.</text>
</comment>
<dbReference type="NCBIfam" id="NF001617">
    <property type="entry name" value="PRK00407.1"/>
    <property type="match status" value="1"/>
</dbReference>
<dbReference type="HAMAP" id="MF_01222">
    <property type="entry name" value="Archease_arch"/>
    <property type="match status" value="1"/>
</dbReference>
<comment type="function">
    <text evidence="5">Activates the tRNA-splicing ligase complex by facilitating the enzymatic turnover of catalytic subunit RtcB. Acts by promoting the guanylylation of RtcB, a key intermediate step in tRNA ligation. Can also alter the NTP specificity of RtcB such that ATP, dGTP or ITP is used efficiently.</text>
</comment>